<dbReference type="STRING" id="3641.A0A061E3J2"/>
<keyword evidence="2" id="KW-1185">Reference proteome</keyword>
<dbReference type="InParanoid" id="A0A061E3J2"/>
<dbReference type="Gramene" id="EOX99530">
    <property type="protein sequence ID" value="EOX99530"/>
    <property type="gene ID" value="TCM_008225"/>
</dbReference>
<dbReference type="EMBL" id="CM001880">
    <property type="protein sequence ID" value="EOX99530.1"/>
    <property type="molecule type" value="Genomic_DNA"/>
</dbReference>
<evidence type="ECO:0000313" key="1">
    <source>
        <dbReference type="EMBL" id="EOX99530.1"/>
    </source>
</evidence>
<dbReference type="HOGENOM" id="CLU_2927278_0_0_1"/>
<organism evidence="1 2">
    <name type="scientific">Theobroma cacao</name>
    <name type="common">Cacao</name>
    <name type="synonym">Cocoa</name>
    <dbReference type="NCBI Taxonomy" id="3641"/>
    <lineage>
        <taxon>Eukaryota</taxon>
        <taxon>Viridiplantae</taxon>
        <taxon>Streptophyta</taxon>
        <taxon>Embryophyta</taxon>
        <taxon>Tracheophyta</taxon>
        <taxon>Spermatophyta</taxon>
        <taxon>Magnoliopsida</taxon>
        <taxon>eudicotyledons</taxon>
        <taxon>Gunneridae</taxon>
        <taxon>Pentapetalae</taxon>
        <taxon>rosids</taxon>
        <taxon>malvids</taxon>
        <taxon>Malvales</taxon>
        <taxon>Malvaceae</taxon>
        <taxon>Byttnerioideae</taxon>
        <taxon>Theobroma</taxon>
    </lineage>
</organism>
<protein>
    <submittedName>
        <fullName evidence="1">Uncharacterized protein</fullName>
    </submittedName>
</protein>
<dbReference type="Proteomes" id="UP000026915">
    <property type="component" value="Chromosome 2"/>
</dbReference>
<proteinExistence type="predicted"/>
<accession>A0A061E3J2</accession>
<sequence length="61" mass="6993">MISFLLQHFSSFNAQRYGDGPEDELPLESNGDYTRKIGLFSNYSNGTKFNKSSENLLNNVW</sequence>
<evidence type="ECO:0000313" key="2">
    <source>
        <dbReference type="Proteomes" id="UP000026915"/>
    </source>
</evidence>
<gene>
    <name evidence="1" type="ORF">TCM_008225</name>
</gene>
<dbReference type="AlphaFoldDB" id="A0A061E3J2"/>
<name>A0A061E3J2_THECC</name>
<reference evidence="1 2" key="1">
    <citation type="journal article" date="2013" name="Genome Biol.">
        <title>The genome sequence of the most widely cultivated cacao type and its use to identify candidate genes regulating pod color.</title>
        <authorList>
            <person name="Motamayor J.C."/>
            <person name="Mockaitis K."/>
            <person name="Schmutz J."/>
            <person name="Haiminen N."/>
            <person name="Iii D.L."/>
            <person name="Cornejo O."/>
            <person name="Findley S.D."/>
            <person name="Zheng P."/>
            <person name="Utro F."/>
            <person name="Royaert S."/>
            <person name="Saski C."/>
            <person name="Jenkins J."/>
            <person name="Podicheti R."/>
            <person name="Zhao M."/>
            <person name="Scheffler B.E."/>
            <person name="Stack J.C."/>
            <person name="Feltus F.A."/>
            <person name="Mustiga G.M."/>
            <person name="Amores F."/>
            <person name="Phillips W."/>
            <person name="Marelli J.P."/>
            <person name="May G.D."/>
            <person name="Shapiro H."/>
            <person name="Ma J."/>
            <person name="Bustamante C.D."/>
            <person name="Schnell R.J."/>
            <person name="Main D."/>
            <person name="Gilbert D."/>
            <person name="Parida L."/>
            <person name="Kuhn D.N."/>
        </authorList>
    </citation>
    <scope>NUCLEOTIDE SEQUENCE [LARGE SCALE GENOMIC DNA]</scope>
    <source>
        <strain evidence="2">cv. Matina 1-6</strain>
    </source>
</reference>